<evidence type="ECO:0000256" key="1">
    <source>
        <dbReference type="SAM" id="MobiDB-lite"/>
    </source>
</evidence>
<dbReference type="KEGG" id="pgr:PGTG_21240"/>
<name>H6QQT8_PUCGT</name>
<dbReference type="VEuPathDB" id="FungiDB:PGTG_21240"/>
<dbReference type="EMBL" id="DS178275">
    <property type="protein sequence ID" value="EHS62867.1"/>
    <property type="molecule type" value="Genomic_DNA"/>
</dbReference>
<organism evidence="2 3">
    <name type="scientific">Puccinia graminis f. sp. tritici (strain CRL 75-36-700-3 / race SCCL)</name>
    <name type="common">Black stem rust fungus</name>
    <dbReference type="NCBI Taxonomy" id="418459"/>
    <lineage>
        <taxon>Eukaryota</taxon>
        <taxon>Fungi</taxon>
        <taxon>Dikarya</taxon>
        <taxon>Basidiomycota</taxon>
        <taxon>Pucciniomycotina</taxon>
        <taxon>Pucciniomycetes</taxon>
        <taxon>Pucciniales</taxon>
        <taxon>Pucciniaceae</taxon>
        <taxon>Puccinia</taxon>
    </lineage>
</organism>
<dbReference type="HOGENOM" id="CLU_2251387_0_0_1"/>
<keyword evidence="3" id="KW-1185">Reference proteome</keyword>
<dbReference type="AlphaFoldDB" id="H6QQT8"/>
<gene>
    <name evidence="2" type="ORF">PGTG_21240</name>
</gene>
<dbReference type="InParanoid" id="H6QQT8"/>
<accession>H6QQT8</accession>
<sequence length="104" mass="11916">MGEDAGGRELQGSAGKHEETWRMTGTGWHQRCTPSFLLYGPALWAQHRKQQRRLQTPAQGTVNQKAYGITEGRKNYHLSNLDRPKEKNPTDWEDPRGLEVLEVM</sequence>
<protein>
    <submittedName>
        <fullName evidence="2">Uncharacterized protein</fullName>
    </submittedName>
</protein>
<dbReference type="RefSeq" id="XP_003890102.1">
    <property type="nucleotide sequence ID" value="XM_003890053.1"/>
</dbReference>
<evidence type="ECO:0000313" key="3">
    <source>
        <dbReference type="Proteomes" id="UP000008783"/>
    </source>
</evidence>
<feature type="region of interest" description="Disordered" evidence="1">
    <location>
        <begin position="52"/>
        <end position="104"/>
    </location>
</feature>
<dbReference type="GeneID" id="13541493"/>
<evidence type="ECO:0000313" key="2">
    <source>
        <dbReference type="EMBL" id="EHS62867.1"/>
    </source>
</evidence>
<feature type="compositionally biased region" description="Polar residues" evidence="1">
    <location>
        <begin position="53"/>
        <end position="64"/>
    </location>
</feature>
<reference evidence="3" key="1">
    <citation type="journal article" date="2011" name="Proc. Natl. Acad. Sci. U.S.A.">
        <title>Obligate biotrophy features unraveled by the genomic analysis of rust fungi.</title>
        <authorList>
            <person name="Duplessis S."/>
            <person name="Cuomo C.A."/>
            <person name="Lin Y.-C."/>
            <person name="Aerts A."/>
            <person name="Tisserant E."/>
            <person name="Veneault-Fourrey C."/>
            <person name="Joly D.L."/>
            <person name="Hacquard S."/>
            <person name="Amselem J."/>
            <person name="Cantarel B.L."/>
            <person name="Chiu R."/>
            <person name="Coutinho P.M."/>
            <person name="Feau N."/>
            <person name="Field M."/>
            <person name="Frey P."/>
            <person name="Gelhaye E."/>
            <person name="Goldberg J."/>
            <person name="Grabherr M.G."/>
            <person name="Kodira C.D."/>
            <person name="Kohler A."/>
            <person name="Kuees U."/>
            <person name="Lindquist E.A."/>
            <person name="Lucas S.M."/>
            <person name="Mago R."/>
            <person name="Mauceli E."/>
            <person name="Morin E."/>
            <person name="Murat C."/>
            <person name="Pangilinan J.L."/>
            <person name="Park R."/>
            <person name="Pearson M."/>
            <person name="Quesneville H."/>
            <person name="Rouhier N."/>
            <person name="Sakthikumar S."/>
            <person name="Salamov A.A."/>
            <person name="Schmutz J."/>
            <person name="Selles B."/>
            <person name="Shapiro H."/>
            <person name="Tanguay P."/>
            <person name="Tuskan G.A."/>
            <person name="Henrissat B."/>
            <person name="Van de Peer Y."/>
            <person name="Rouze P."/>
            <person name="Ellis J.G."/>
            <person name="Dodds P.N."/>
            <person name="Schein J.E."/>
            <person name="Zhong S."/>
            <person name="Hamelin R.C."/>
            <person name="Grigoriev I.V."/>
            <person name="Szabo L.J."/>
            <person name="Martin F."/>
        </authorList>
    </citation>
    <scope>NUCLEOTIDE SEQUENCE [LARGE SCALE GENOMIC DNA]</scope>
    <source>
        <strain evidence="3">CRL 75-36-700-3 / race SCCL</strain>
    </source>
</reference>
<feature type="compositionally biased region" description="Basic and acidic residues" evidence="1">
    <location>
        <begin position="80"/>
        <end position="104"/>
    </location>
</feature>
<proteinExistence type="predicted"/>
<dbReference type="Proteomes" id="UP000008783">
    <property type="component" value="Unassembled WGS sequence"/>
</dbReference>